<feature type="signal peptide" evidence="2">
    <location>
        <begin position="1"/>
        <end position="23"/>
    </location>
</feature>
<accession>A0A8S1DWC2</accession>
<feature type="compositionally biased region" description="Basic and acidic residues" evidence="1">
    <location>
        <begin position="70"/>
        <end position="102"/>
    </location>
</feature>
<evidence type="ECO:0000313" key="3">
    <source>
        <dbReference type="EMBL" id="CAB3385362.1"/>
    </source>
</evidence>
<protein>
    <submittedName>
        <fullName evidence="3">Uncharacterized protein</fullName>
    </submittedName>
</protein>
<gene>
    <name evidence="3" type="ORF">CLODIP_2_CD01108</name>
</gene>
<evidence type="ECO:0000256" key="1">
    <source>
        <dbReference type="SAM" id="MobiDB-lite"/>
    </source>
</evidence>
<name>A0A8S1DWC2_9INSE</name>
<dbReference type="Proteomes" id="UP000494165">
    <property type="component" value="Unassembled WGS sequence"/>
</dbReference>
<keyword evidence="4" id="KW-1185">Reference proteome</keyword>
<comment type="caution">
    <text evidence="3">The sequence shown here is derived from an EMBL/GenBank/DDBJ whole genome shotgun (WGS) entry which is preliminary data.</text>
</comment>
<feature type="region of interest" description="Disordered" evidence="1">
    <location>
        <begin position="25"/>
        <end position="108"/>
    </location>
</feature>
<dbReference type="EMBL" id="CADEPI010000408">
    <property type="protein sequence ID" value="CAB3385362.1"/>
    <property type="molecule type" value="Genomic_DNA"/>
</dbReference>
<evidence type="ECO:0000256" key="2">
    <source>
        <dbReference type="SAM" id="SignalP"/>
    </source>
</evidence>
<organism evidence="3 4">
    <name type="scientific">Cloeon dipterum</name>
    <dbReference type="NCBI Taxonomy" id="197152"/>
    <lineage>
        <taxon>Eukaryota</taxon>
        <taxon>Metazoa</taxon>
        <taxon>Ecdysozoa</taxon>
        <taxon>Arthropoda</taxon>
        <taxon>Hexapoda</taxon>
        <taxon>Insecta</taxon>
        <taxon>Pterygota</taxon>
        <taxon>Palaeoptera</taxon>
        <taxon>Ephemeroptera</taxon>
        <taxon>Pisciforma</taxon>
        <taxon>Baetidae</taxon>
        <taxon>Cloeon</taxon>
    </lineage>
</organism>
<keyword evidence="2" id="KW-0732">Signal</keyword>
<evidence type="ECO:0000313" key="4">
    <source>
        <dbReference type="Proteomes" id="UP000494165"/>
    </source>
</evidence>
<dbReference type="AlphaFoldDB" id="A0A8S1DWC2"/>
<reference evidence="3 4" key="1">
    <citation type="submission" date="2020-04" db="EMBL/GenBank/DDBJ databases">
        <authorList>
            <person name="Alioto T."/>
            <person name="Alioto T."/>
            <person name="Gomez Garrido J."/>
        </authorList>
    </citation>
    <scope>NUCLEOTIDE SEQUENCE [LARGE SCALE GENOMIC DNA]</scope>
</reference>
<proteinExistence type="predicted"/>
<feature type="chain" id="PRO_5035913670" evidence="2">
    <location>
        <begin position="24"/>
        <end position="108"/>
    </location>
</feature>
<sequence>MRPTTIVIFLTVTLVVLICYAEAKKSSRELSTNKDSSATSRIPGNVSPDLKTKRGRKKARIAAKLAKLQRSSDPKKIAEWKQKRAEKIAERKRKQAEEEMKKMGITKA</sequence>
<feature type="compositionally biased region" description="Polar residues" evidence="1">
    <location>
        <begin position="33"/>
        <end position="42"/>
    </location>
</feature>